<gene>
    <name evidence="11" type="ORF">BZG36_01190</name>
</gene>
<dbReference type="SUPFAM" id="SSF53448">
    <property type="entry name" value="Nucleotide-diphospho-sugar transferases"/>
    <property type="match status" value="1"/>
</dbReference>
<dbReference type="AlphaFoldDB" id="A0A261Y5N4"/>
<keyword evidence="12" id="KW-1185">Reference proteome</keyword>
<evidence type="ECO:0000256" key="10">
    <source>
        <dbReference type="SAM" id="Phobius"/>
    </source>
</evidence>
<evidence type="ECO:0000256" key="8">
    <source>
        <dbReference type="ARBA" id="ARBA00023136"/>
    </source>
</evidence>
<evidence type="ECO:0000256" key="3">
    <source>
        <dbReference type="ARBA" id="ARBA00022475"/>
    </source>
</evidence>
<dbReference type="Proteomes" id="UP000242875">
    <property type="component" value="Unassembled WGS sequence"/>
</dbReference>
<evidence type="ECO:0000256" key="1">
    <source>
        <dbReference type="ARBA" id="ARBA00004651"/>
    </source>
</evidence>
<reference evidence="11 12" key="1">
    <citation type="journal article" date="2017" name="Mycologia">
        <title>Bifiguratus adelaidae, gen. et sp. nov., a new member of Mucoromycotina in endophytic and soil-dwelling habitats.</title>
        <authorList>
            <person name="Torres-Cruz T.J."/>
            <person name="Billingsley Tobias T.L."/>
            <person name="Almatruk M."/>
            <person name="Hesse C."/>
            <person name="Kuske C.R."/>
            <person name="Desiro A."/>
            <person name="Benucci G.M."/>
            <person name="Bonito G."/>
            <person name="Stajich J.E."/>
            <person name="Dunlap C."/>
            <person name="Arnold A.E."/>
            <person name="Porras-Alfaro A."/>
        </authorList>
    </citation>
    <scope>NUCLEOTIDE SEQUENCE [LARGE SCALE GENOMIC DNA]</scope>
    <source>
        <strain evidence="11 12">AZ0501</strain>
    </source>
</reference>
<dbReference type="EC" id="2.4.1.16" evidence="2"/>
<organism evidence="11 12">
    <name type="scientific">Bifiguratus adelaidae</name>
    <dbReference type="NCBI Taxonomy" id="1938954"/>
    <lineage>
        <taxon>Eukaryota</taxon>
        <taxon>Fungi</taxon>
        <taxon>Fungi incertae sedis</taxon>
        <taxon>Mucoromycota</taxon>
        <taxon>Mucoromycotina</taxon>
        <taxon>Endogonomycetes</taxon>
        <taxon>Endogonales</taxon>
        <taxon>Endogonales incertae sedis</taxon>
        <taxon>Bifiguratus</taxon>
    </lineage>
</organism>
<keyword evidence="8 10" id="KW-0472">Membrane</keyword>
<proteinExistence type="predicted"/>
<protein>
    <recommendedName>
        <fullName evidence="2">chitin synthase</fullName>
        <ecNumber evidence="2">2.4.1.16</ecNumber>
    </recommendedName>
</protein>
<evidence type="ECO:0000256" key="6">
    <source>
        <dbReference type="ARBA" id="ARBA00022692"/>
    </source>
</evidence>
<accession>A0A261Y5N4</accession>
<dbReference type="PANTHER" id="PTHR22914">
    <property type="entry name" value="CHITIN SYNTHASE"/>
    <property type="match status" value="1"/>
</dbReference>
<dbReference type="GO" id="GO:0006031">
    <property type="term" value="P:chitin biosynthetic process"/>
    <property type="evidence" value="ECO:0007669"/>
    <property type="project" value="TreeGrafter"/>
</dbReference>
<evidence type="ECO:0000313" key="12">
    <source>
        <dbReference type="Proteomes" id="UP000242875"/>
    </source>
</evidence>
<evidence type="ECO:0000256" key="7">
    <source>
        <dbReference type="ARBA" id="ARBA00022989"/>
    </source>
</evidence>
<evidence type="ECO:0000256" key="5">
    <source>
        <dbReference type="ARBA" id="ARBA00022679"/>
    </source>
</evidence>
<feature type="transmembrane region" description="Helical" evidence="10">
    <location>
        <begin position="384"/>
        <end position="404"/>
    </location>
</feature>
<keyword evidence="5" id="KW-0808">Transferase</keyword>
<comment type="subcellular location">
    <subcellularLocation>
        <location evidence="1">Cell membrane</location>
        <topology evidence="1">Multi-pass membrane protein</topology>
    </subcellularLocation>
</comment>
<dbReference type="OrthoDB" id="370884at2759"/>
<feature type="transmembrane region" description="Helical" evidence="10">
    <location>
        <begin position="410"/>
        <end position="430"/>
    </location>
</feature>
<dbReference type="InterPro" id="IPR029044">
    <property type="entry name" value="Nucleotide-diphossugar_trans"/>
</dbReference>
<keyword evidence="9" id="KW-0325">Glycoprotein</keyword>
<keyword evidence="4" id="KW-0328">Glycosyltransferase</keyword>
<keyword evidence="3" id="KW-1003">Cell membrane</keyword>
<evidence type="ECO:0000256" key="9">
    <source>
        <dbReference type="ARBA" id="ARBA00023180"/>
    </source>
</evidence>
<sequence>MHTICLVTCYSEGLDSIRTTLDSVATSEYPNSHKLILVVADGIITGKGNELSTPDICLSMMKDFVVDPDDVLSYSYVAIADGQKRLNMAKVYGGFYRYDKHTVDRSKQQRVPMITIVKCGGPVEVDDPKPGNRGKRDSQIILMSFLQKVMFDERMTMLEYDLFNMIWRLTGRPPDCFELILMVDADTKIYPDSLSRLVSCMAHDPEIMGLCSETKIGNKTDSWVTMIQVSFALECLSITSSIIKRRHLNPSLGASLVYLDAFACIALKPPKDQKAIGYPILVNPDVVEHYSEYVVNTLHRKNLLLLGEDRYLSTLMLKAFPKRKMMFVPQAVCKTVVPDTFQVLLSQRRRWINSTVHKLLELVLVRDLCGTFCFSMQFIVFMELLGTFVLPAALTFTTILIIMACLGKPAVIPLLFLAVVLGLPAILIVMTSRKLIYIGWMIIYLVSLPIWNLVLPAYAFWHFDDFSLGETRQVDGEVGEKSHGDKRGEFDPSGIIMKRWEDFERERRKLEAEDEQQIDLAEADLAELRYSYQYSPSCYTKARSMSPPLSAYSHALPHQPVITLSQASSEAPIPHHLESVDEEYTDISDMHTLVVQGSGEEQESDEDFH</sequence>
<dbReference type="EMBL" id="MVBO01000008">
    <property type="protein sequence ID" value="OZJ05912.1"/>
    <property type="molecule type" value="Genomic_DNA"/>
</dbReference>
<feature type="transmembrane region" description="Helical" evidence="10">
    <location>
        <begin position="437"/>
        <end position="461"/>
    </location>
</feature>
<name>A0A261Y5N4_9FUNG</name>
<evidence type="ECO:0000256" key="2">
    <source>
        <dbReference type="ARBA" id="ARBA00012543"/>
    </source>
</evidence>
<dbReference type="InterPro" id="IPR004835">
    <property type="entry name" value="Chitin_synth"/>
</dbReference>
<dbReference type="GO" id="GO:0005886">
    <property type="term" value="C:plasma membrane"/>
    <property type="evidence" value="ECO:0007669"/>
    <property type="project" value="UniProtKB-SubCell"/>
</dbReference>
<evidence type="ECO:0000256" key="4">
    <source>
        <dbReference type="ARBA" id="ARBA00022676"/>
    </source>
</evidence>
<evidence type="ECO:0000313" key="11">
    <source>
        <dbReference type="EMBL" id="OZJ05912.1"/>
    </source>
</evidence>
<dbReference type="GO" id="GO:0030428">
    <property type="term" value="C:cell septum"/>
    <property type="evidence" value="ECO:0007669"/>
    <property type="project" value="TreeGrafter"/>
</dbReference>
<dbReference type="PANTHER" id="PTHR22914:SF16">
    <property type="entry name" value="CHITIN SYNTHASE 3"/>
    <property type="match status" value="1"/>
</dbReference>
<comment type="caution">
    <text evidence="11">The sequence shown here is derived from an EMBL/GenBank/DDBJ whole genome shotgun (WGS) entry which is preliminary data.</text>
</comment>
<keyword evidence="6 10" id="KW-0812">Transmembrane</keyword>
<dbReference type="Pfam" id="PF03142">
    <property type="entry name" value="Chitin_synth_2"/>
    <property type="match status" value="1"/>
</dbReference>
<keyword evidence="7 10" id="KW-1133">Transmembrane helix</keyword>
<dbReference type="GO" id="GO:0004100">
    <property type="term" value="F:chitin synthase activity"/>
    <property type="evidence" value="ECO:0007669"/>
    <property type="project" value="UniProtKB-EC"/>
</dbReference>